<dbReference type="InterPro" id="IPR051477">
    <property type="entry name" value="Expansin_CellWall"/>
</dbReference>
<evidence type="ECO:0000256" key="1">
    <source>
        <dbReference type="ARBA" id="ARBA00022729"/>
    </source>
</evidence>
<dbReference type="AlphaFoldDB" id="A0A4S4LSP4"/>
<name>A0A4S4LSP4_9AGAM</name>
<dbReference type="InterPro" id="IPR009009">
    <property type="entry name" value="RlpA-like_DPBB"/>
</dbReference>
<sequence length="211" mass="22872">MPGDRTFWTQKRLFRVSFDAECITDRSPPRVLSPWDFGFAGACDRVARPFWAAMGAFLRERQSCRMPQVRYKYARVCSMVALTRLVALVSVFTAGSVMAAPAHLVRRSFSGDGTFYAPGLGSCGISNTASDFIVAISHDMFDTFPGAGPNPNTNPVCGKKVTASFQGKSVTATVVDRCAGCNTNDLDFSPAAFDQLADPSLGRIAITWDFA</sequence>
<dbReference type="PANTHER" id="PTHR31836:SF28">
    <property type="entry name" value="SRCR DOMAIN-CONTAINING PROTEIN-RELATED"/>
    <property type="match status" value="1"/>
</dbReference>
<keyword evidence="2" id="KW-1133">Transmembrane helix</keyword>
<dbReference type="Proteomes" id="UP000310158">
    <property type="component" value="Unassembled WGS sequence"/>
</dbReference>
<keyword evidence="5" id="KW-1185">Reference proteome</keyword>
<evidence type="ECO:0000259" key="3">
    <source>
        <dbReference type="Pfam" id="PF03330"/>
    </source>
</evidence>
<evidence type="ECO:0000313" key="4">
    <source>
        <dbReference type="EMBL" id="THH15017.1"/>
    </source>
</evidence>
<dbReference type="PANTHER" id="PTHR31836">
    <property type="match status" value="1"/>
</dbReference>
<protein>
    <recommendedName>
        <fullName evidence="3">RlpA-like protein double-psi beta-barrel domain-containing protein</fullName>
    </recommendedName>
</protein>
<evidence type="ECO:0000313" key="5">
    <source>
        <dbReference type="Proteomes" id="UP000310158"/>
    </source>
</evidence>
<keyword evidence="2" id="KW-0812">Transmembrane</keyword>
<gene>
    <name evidence="4" type="ORF">EW146_g5383</name>
</gene>
<dbReference type="CDD" id="cd22191">
    <property type="entry name" value="DPBB_RlpA_EXP_N-like"/>
    <property type="match status" value="1"/>
</dbReference>
<proteinExistence type="predicted"/>
<comment type="caution">
    <text evidence="4">The sequence shown here is derived from an EMBL/GenBank/DDBJ whole genome shotgun (WGS) entry which is preliminary data.</text>
</comment>
<dbReference type="Gene3D" id="2.40.40.10">
    <property type="entry name" value="RlpA-like domain"/>
    <property type="match status" value="1"/>
</dbReference>
<dbReference type="Pfam" id="PF03330">
    <property type="entry name" value="DPBB_1"/>
    <property type="match status" value="1"/>
</dbReference>
<keyword evidence="2" id="KW-0472">Membrane</keyword>
<feature type="domain" description="RlpA-like protein double-psi beta-barrel" evidence="3">
    <location>
        <begin position="158"/>
        <end position="207"/>
    </location>
</feature>
<evidence type="ECO:0000256" key="2">
    <source>
        <dbReference type="SAM" id="Phobius"/>
    </source>
</evidence>
<keyword evidence="1" id="KW-0732">Signal</keyword>
<dbReference type="OrthoDB" id="623670at2759"/>
<reference evidence="4 5" key="1">
    <citation type="submission" date="2019-02" db="EMBL/GenBank/DDBJ databases">
        <title>Genome sequencing of the rare red list fungi Bondarzewia mesenterica.</title>
        <authorList>
            <person name="Buettner E."/>
            <person name="Kellner H."/>
        </authorList>
    </citation>
    <scope>NUCLEOTIDE SEQUENCE [LARGE SCALE GENOMIC DNA]</scope>
    <source>
        <strain evidence="4 5">DSM 108281</strain>
    </source>
</reference>
<dbReference type="SUPFAM" id="SSF50685">
    <property type="entry name" value="Barwin-like endoglucanases"/>
    <property type="match status" value="1"/>
</dbReference>
<feature type="transmembrane region" description="Helical" evidence="2">
    <location>
        <begin position="76"/>
        <end position="100"/>
    </location>
</feature>
<dbReference type="EMBL" id="SGPL01000234">
    <property type="protein sequence ID" value="THH15017.1"/>
    <property type="molecule type" value="Genomic_DNA"/>
</dbReference>
<dbReference type="InterPro" id="IPR036908">
    <property type="entry name" value="RlpA-like_sf"/>
</dbReference>
<organism evidence="4 5">
    <name type="scientific">Bondarzewia mesenterica</name>
    <dbReference type="NCBI Taxonomy" id="1095465"/>
    <lineage>
        <taxon>Eukaryota</taxon>
        <taxon>Fungi</taxon>
        <taxon>Dikarya</taxon>
        <taxon>Basidiomycota</taxon>
        <taxon>Agaricomycotina</taxon>
        <taxon>Agaricomycetes</taxon>
        <taxon>Russulales</taxon>
        <taxon>Bondarzewiaceae</taxon>
        <taxon>Bondarzewia</taxon>
    </lineage>
</organism>
<accession>A0A4S4LSP4</accession>